<dbReference type="PANTHER" id="PTHR18934">
    <property type="entry name" value="ATP-DEPENDENT RNA HELICASE"/>
    <property type="match status" value="1"/>
</dbReference>
<feature type="domain" description="Helicase ATP-binding" evidence="3">
    <location>
        <begin position="610"/>
        <end position="784"/>
    </location>
</feature>
<name>A0AAD5M886_PYTIN</name>
<proteinExistence type="predicted"/>
<dbReference type="Proteomes" id="UP001209570">
    <property type="component" value="Unassembled WGS sequence"/>
</dbReference>
<dbReference type="GO" id="GO:0003723">
    <property type="term" value="F:RNA binding"/>
    <property type="evidence" value="ECO:0007669"/>
    <property type="project" value="TreeGrafter"/>
</dbReference>
<gene>
    <name evidence="5" type="ORF">P43SY_004400</name>
</gene>
<dbReference type="SMART" id="SM00847">
    <property type="entry name" value="HA2"/>
    <property type="match status" value="1"/>
</dbReference>
<accession>A0AAD5M886</accession>
<evidence type="ECO:0000313" key="6">
    <source>
        <dbReference type="Proteomes" id="UP001209570"/>
    </source>
</evidence>
<sequence>MGVRGLASYCYQHEQQTALVFEKLRNVTLAVDLVSFQFFACEEAAKHLEAKTHIPTATWLLLGGCPRRLEQWLDAWLDRLQPANISLVFVADPPQCFLGRDHYKSLELLDRAQQKRDKMQQLRSKLLTLEPSPRRSADGAPAEMLCRTRSDAKALLQDVQSVFPLARETIRRVLRQRGCRVITADREADEVLGDLVRTQQAFAVLSNDSDFMCMRGVRYIPFHKLRIDDKSRVVTARVFADELVAGSLQISTDALVDLALLCTNDFTPQLDAAFDLARCLGFPRPSGGARGSKNYDGITPELAALCIQGRRTTILDDPRLDELARRHPAFPAALHKMYRFYGYDAEFRRRFAVPPDTRVLAPGKMETYCQLLDRYDVSTSVIDVMCWQSRKIKQEVDVLSIIVPGASLVDVLAPARVLLYHTLDVLKVREFSMATTTGERREVDVTINRLPQLSRFLASRPLNSRDPVEMEEAWRALIFYIVYADPGGRENASFMWKLLGKGPMATPALHNVVSALLVLWSCASRYRPPTPLPAPGQLVTMEVLDVLLLTALICGSLRPGQKLEPFDLDINLSLESLPWHMYVSSTAFLETLRALHFARIMLGDTTSRSQSPLVSAEVLLPVFMIVTNTRSGQHQTARDRSGLSRAQVDSVLVFYTHQLRADAREQLWDTYCQLRGILYRLVELAVGYRIGQNQNANEGTTRITYVTTGYMLERLIHRRDTLSEITHLVIDEVHERSMDVDALLLLLKLQLHEHSHVRLVIMSATMDARVLIKYFANSLSTKLLRRQPLFVGAKLFPVDNLYLDDLAQAYPQLMRRHQKDVQRAADWFRRVEQTRSSASSEVGVGIINSVHECQLRIIPTLIQQLITEHHGAKGASSSTDNSSLPPQQCILVFLPGLNSITRLYEELTMAQASRVDGVSVMVTVLHSTLELEEQQLSFAALSASRATKVVLATNIAESSVTLPDVTHVINCGLEKQLFMPDSANTNVEVLREVWCSRASVLQRAGRAGRVMPGVAVHLFGEGFMTACMAEFTTPEILRKPLDRIVLQLKARMNEFGTPSALLLQALDSPDLQQITGAYKLLADHDALDSKDEAQANITPFGNFVSYMPLPMPLCRLLLSSSVARTPHGGPMLPLAVILVAILATPDVFVTPSWYHATTAMQFLSDMKASLRGRLAVDSGIWSEPLGVWRLYVHLLCEHTTTTRPPLAVILKSLNISQRRFKAVNMLITDLCARLRGDVHHPRLPSIDSTTAILLQQLEKYSSGHAVDMNLVAYAQQAVRGDLFPQETRELLDVLRFMVVQNYSDQLIGGFVEPTKDDGDEMIVDTSDRIDLAVVKEYLPALRSLSNQERRELVAQTSSRNVDDAADISLIELGGDVLSIHTRVLRDDPGSSGSIYGHVVQHLSFPVSLLHYLRDQRYPIFLGRTGESEDSEQKFRFRLRDCSGTAVSWAQLKDDARVSIGNRSLFTLPLRPTAISSTEQRLEAVYVDRLLTGDETRMMCYKCTLLPPDSLTYLLVLRLLSLRGGEGTGSLWVFCDEKTGDIASIKDKRALSMPSHTYLKADVIHKINKLRAALSRAQQTAADVEPLSAASIIAVCRDDDLVVQDSKENSHARNLEWRQLVPAPGNSTTGAPMRFPPLVFV</sequence>
<dbReference type="PANTHER" id="PTHR18934:SF145">
    <property type="entry name" value="ATP-DEPENDENT RNA HELICASE DHX57-RELATED"/>
    <property type="match status" value="1"/>
</dbReference>
<dbReference type="CDD" id="cd18791">
    <property type="entry name" value="SF2_C_RHA"/>
    <property type="match status" value="1"/>
</dbReference>
<dbReference type="InterPro" id="IPR007502">
    <property type="entry name" value="Helicase-assoc_dom"/>
</dbReference>
<evidence type="ECO:0000256" key="2">
    <source>
        <dbReference type="ARBA" id="ARBA00022840"/>
    </source>
</evidence>
<dbReference type="SMART" id="SM00490">
    <property type="entry name" value="HELICc"/>
    <property type="match status" value="1"/>
</dbReference>
<evidence type="ECO:0000259" key="3">
    <source>
        <dbReference type="PROSITE" id="PS51192"/>
    </source>
</evidence>
<dbReference type="SUPFAM" id="SSF88723">
    <property type="entry name" value="PIN domain-like"/>
    <property type="match status" value="1"/>
</dbReference>
<dbReference type="InterPro" id="IPR001650">
    <property type="entry name" value="Helicase_C-like"/>
</dbReference>
<dbReference type="GO" id="GO:0005524">
    <property type="term" value="F:ATP binding"/>
    <property type="evidence" value="ECO:0007669"/>
    <property type="project" value="UniProtKB-KW"/>
</dbReference>
<evidence type="ECO:0000259" key="4">
    <source>
        <dbReference type="PROSITE" id="PS51194"/>
    </source>
</evidence>
<dbReference type="PROSITE" id="PS51192">
    <property type="entry name" value="HELICASE_ATP_BIND_1"/>
    <property type="match status" value="1"/>
</dbReference>
<organism evidence="5 6">
    <name type="scientific">Pythium insidiosum</name>
    <name type="common">Pythiosis disease agent</name>
    <dbReference type="NCBI Taxonomy" id="114742"/>
    <lineage>
        <taxon>Eukaryota</taxon>
        <taxon>Sar</taxon>
        <taxon>Stramenopiles</taxon>
        <taxon>Oomycota</taxon>
        <taxon>Peronosporomycetes</taxon>
        <taxon>Pythiales</taxon>
        <taxon>Pythiaceae</taxon>
        <taxon>Pythium</taxon>
    </lineage>
</organism>
<dbReference type="Pfam" id="PF00271">
    <property type="entry name" value="Helicase_C"/>
    <property type="match status" value="1"/>
</dbReference>
<dbReference type="InterPro" id="IPR029060">
    <property type="entry name" value="PIN-like_dom_sf"/>
</dbReference>
<evidence type="ECO:0008006" key="7">
    <source>
        <dbReference type="Google" id="ProtNLM"/>
    </source>
</evidence>
<dbReference type="Gene3D" id="3.40.50.300">
    <property type="entry name" value="P-loop containing nucleotide triphosphate hydrolases"/>
    <property type="match status" value="2"/>
</dbReference>
<dbReference type="EMBL" id="JAKCXM010000013">
    <property type="protein sequence ID" value="KAJ0408242.1"/>
    <property type="molecule type" value="Genomic_DNA"/>
</dbReference>
<dbReference type="InterPro" id="IPR014001">
    <property type="entry name" value="Helicase_ATP-bd"/>
</dbReference>
<keyword evidence="1" id="KW-0547">Nucleotide-binding</keyword>
<dbReference type="Gene3D" id="3.40.50.1010">
    <property type="entry name" value="5'-nuclease"/>
    <property type="match status" value="1"/>
</dbReference>
<dbReference type="Gene3D" id="1.20.120.1080">
    <property type="match status" value="1"/>
</dbReference>
<dbReference type="InterPro" id="IPR027417">
    <property type="entry name" value="P-loop_NTPase"/>
</dbReference>
<dbReference type="GO" id="GO:0004386">
    <property type="term" value="F:helicase activity"/>
    <property type="evidence" value="ECO:0007669"/>
    <property type="project" value="TreeGrafter"/>
</dbReference>
<comment type="caution">
    <text evidence="5">The sequence shown here is derived from an EMBL/GenBank/DDBJ whole genome shotgun (WGS) entry which is preliminary data.</text>
</comment>
<dbReference type="PROSITE" id="PS51194">
    <property type="entry name" value="HELICASE_CTER"/>
    <property type="match status" value="1"/>
</dbReference>
<keyword evidence="2" id="KW-0067">ATP-binding</keyword>
<evidence type="ECO:0000256" key="1">
    <source>
        <dbReference type="ARBA" id="ARBA00022741"/>
    </source>
</evidence>
<dbReference type="InterPro" id="IPR011545">
    <property type="entry name" value="DEAD/DEAH_box_helicase_dom"/>
</dbReference>
<protein>
    <recommendedName>
        <fullName evidence="7">ATP-dependent RNA helicase</fullName>
    </recommendedName>
</protein>
<dbReference type="SUPFAM" id="SSF52540">
    <property type="entry name" value="P-loop containing nucleoside triphosphate hydrolases"/>
    <property type="match status" value="1"/>
</dbReference>
<keyword evidence="6" id="KW-1185">Reference proteome</keyword>
<evidence type="ECO:0000313" key="5">
    <source>
        <dbReference type="EMBL" id="KAJ0408242.1"/>
    </source>
</evidence>
<reference evidence="5" key="1">
    <citation type="submission" date="2021-12" db="EMBL/GenBank/DDBJ databases">
        <title>Prjna785345.</title>
        <authorList>
            <person name="Rujirawat T."/>
            <person name="Krajaejun T."/>
        </authorList>
    </citation>
    <scope>NUCLEOTIDE SEQUENCE</scope>
    <source>
        <strain evidence="5">Pi057C3</strain>
    </source>
</reference>
<dbReference type="Pfam" id="PF00270">
    <property type="entry name" value="DEAD"/>
    <property type="match status" value="1"/>
</dbReference>
<dbReference type="GO" id="GO:0004518">
    <property type="term" value="F:nuclease activity"/>
    <property type="evidence" value="ECO:0007669"/>
    <property type="project" value="InterPro"/>
</dbReference>
<feature type="domain" description="Helicase C-terminal" evidence="4">
    <location>
        <begin position="861"/>
        <end position="1052"/>
    </location>
</feature>